<name>A0A179FC00_METCM</name>
<reference evidence="1 2" key="1">
    <citation type="journal article" date="2016" name="PLoS Pathog.">
        <title>Biosynthesis of antibiotic leucinostatins in bio-control fungus Purpureocillium lilacinum and their inhibition on phytophthora revealed by genome mining.</title>
        <authorList>
            <person name="Wang G."/>
            <person name="Liu Z."/>
            <person name="Lin R."/>
            <person name="Li E."/>
            <person name="Mao Z."/>
            <person name="Ling J."/>
            <person name="Yang Y."/>
            <person name="Yin W.B."/>
            <person name="Xie B."/>
        </authorList>
    </citation>
    <scope>NUCLEOTIDE SEQUENCE [LARGE SCALE GENOMIC DNA]</scope>
    <source>
        <strain evidence="1">170</strain>
    </source>
</reference>
<sequence length="106" mass="11917">MWIWLLLEPRRIGLLLRHLCIAVAMMPCFADAPEISLLCVRWTGPMTMYFKALIATLMLYTSNAASVVSPCSVMLCCQSAANRQQDTKPDQNLAPVEAFVFYTDVE</sequence>
<evidence type="ECO:0000313" key="1">
    <source>
        <dbReference type="EMBL" id="OAQ63014.1"/>
    </source>
</evidence>
<dbReference type="GeneID" id="28858160"/>
<dbReference type="KEGG" id="pchm:VFPPC_16413"/>
<protein>
    <submittedName>
        <fullName evidence="1">Uncharacterized protein</fullName>
    </submittedName>
</protein>
<keyword evidence="2" id="KW-1185">Reference proteome</keyword>
<dbReference type="AlphaFoldDB" id="A0A179FC00"/>
<gene>
    <name evidence="1" type="ORF">VFPPC_16413</name>
</gene>
<dbReference type="Proteomes" id="UP000078397">
    <property type="component" value="Unassembled WGS sequence"/>
</dbReference>
<proteinExistence type="predicted"/>
<accession>A0A179FC00</accession>
<dbReference type="RefSeq" id="XP_018140594.1">
    <property type="nucleotide sequence ID" value="XM_018294166.1"/>
</dbReference>
<evidence type="ECO:0000313" key="2">
    <source>
        <dbReference type="Proteomes" id="UP000078397"/>
    </source>
</evidence>
<dbReference type="EMBL" id="LSBJ02000006">
    <property type="protein sequence ID" value="OAQ63014.1"/>
    <property type="molecule type" value="Genomic_DNA"/>
</dbReference>
<organism evidence="1 2">
    <name type="scientific">Pochonia chlamydosporia 170</name>
    <dbReference type="NCBI Taxonomy" id="1380566"/>
    <lineage>
        <taxon>Eukaryota</taxon>
        <taxon>Fungi</taxon>
        <taxon>Dikarya</taxon>
        <taxon>Ascomycota</taxon>
        <taxon>Pezizomycotina</taxon>
        <taxon>Sordariomycetes</taxon>
        <taxon>Hypocreomycetidae</taxon>
        <taxon>Hypocreales</taxon>
        <taxon>Clavicipitaceae</taxon>
        <taxon>Pochonia</taxon>
    </lineage>
</organism>
<comment type="caution">
    <text evidence="1">The sequence shown here is derived from an EMBL/GenBank/DDBJ whole genome shotgun (WGS) entry which is preliminary data.</text>
</comment>